<proteinExistence type="predicted"/>
<sequence>MNLDDLFTVTSLTAAVNKLPAVPGKVAALGLFEEKGVTTTSVVIDEYQGRLILVPNTSRDADPAPSKSGKRGRRVFETLHLPLSRPLLPGQLQNVAAFGDEKPISQQAKIINDHLGEMKNSVEATREHLRIGALRGRLLDADGKVIEDLYDAFGVTQKKITVPLGTATTDVRAECLKAKRYSESKLGGVAVRGFKAFCGPDWFDAFTGHEKVQKAFANYQEAQDRLGGDTRSGFTFGGITYIEYDVTISGQRFIPADVAQVFPDAPSVYRMFNAPANYNDTVNTLGLPYYSKSEARKMGKGWDVEVQANPLALCMFPEALVELKAG</sequence>
<dbReference type="AlphaFoldDB" id="A0A930G1G1"/>
<protein>
    <submittedName>
        <fullName evidence="1">Major capsid protein</fullName>
    </submittedName>
</protein>
<dbReference type="EMBL" id="JABZMI010000107">
    <property type="protein sequence ID" value="MBF1164748.1"/>
    <property type="molecule type" value="Genomic_DNA"/>
</dbReference>
<comment type="caution">
    <text evidence="1">The sequence shown here is derived from an EMBL/GenBank/DDBJ whole genome shotgun (WGS) entry which is preliminary data.</text>
</comment>
<reference evidence="1" key="1">
    <citation type="submission" date="2020-04" db="EMBL/GenBank/DDBJ databases">
        <title>Deep metagenomics examines the oral microbiome during advanced dental caries in children, revealing novel taxa and co-occurrences with host molecules.</title>
        <authorList>
            <person name="Baker J.L."/>
            <person name="Morton J.T."/>
            <person name="Dinis M."/>
            <person name="Alvarez R."/>
            <person name="Tran N.C."/>
            <person name="Knight R."/>
            <person name="Edlund A."/>
        </authorList>
    </citation>
    <scope>NUCLEOTIDE SEQUENCE</scope>
    <source>
        <strain evidence="1">JCVI_32_bin.24</strain>
    </source>
</reference>
<dbReference type="Pfam" id="PF03864">
    <property type="entry name" value="Phage_cap_E"/>
    <property type="match status" value="1"/>
</dbReference>
<evidence type="ECO:0000313" key="1">
    <source>
        <dbReference type="EMBL" id="MBF1164748.1"/>
    </source>
</evidence>
<accession>A0A930G1G1</accession>
<organism evidence="1 2">
    <name type="scientific">Dechloromonas agitata</name>
    <dbReference type="NCBI Taxonomy" id="73030"/>
    <lineage>
        <taxon>Bacteria</taxon>
        <taxon>Pseudomonadati</taxon>
        <taxon>Pseudomonadota</taxon>
        <taxon>Betaproteobacteria</taxon>
        <taxon>Rhodocyclales</taxon>
        <taxon>Azonexaceae</taxon>
        <taxon>Dechloromonas</taxon>
    </lineage>
</organism>
<gene>
    <name evidence="1" type="ORF">HXL68_06885</name>
</gene>
<dbReference type="InterPro" id="IPR005564">
    <property type="entry name" value="Major_capsid_GpE"/>
</dbReference>
<dbReference type="Proteomes" id="UP000718593">
    <property type="component" value="Unassembled WGS sequence"/>
</dbReference>
<evidence type="ECO:0000313" key="2">
    <source>
        <dbReference type="Proteomes" id="UP000718593"/>
    </source>
</evidence>
<name>A0A930G1G1_9RHOO</name>